<evidence type="ECO:0000313" key="5">
    <source>
        <dbReference type="Proteomes" id="UP000242180"/>
    </source>
</evidence>
<dbReference type="AlphaFoldDB" id="A0A1X2GZS1"/>
<gene>
    <name evidence="4" type="ORF">BCR43DRAFT_499891</name>
</gene>
<feature type="coiled-coil region" evidence="3">
    <location>
        <begin position="87"/>
        <end position="121"/>
    </location>
</feature>
<organism evidence="4 5">
    <name type="scientific">Syncephalastrum racemosum</name>
    <name type="common">Filamentous fungus</name>
    <dbReference type="NCBI Taxonomy" id="13706"/>
    <lineage>
        <taxon>Eukaryota</taxon>
        <taxon>Fungi</taxon>
        <taxon>Fungi incertae sedis</taxon>
        <taxon>Mucoromycota</taxon>
        <taxon>Mucoromycotina</taxon>
        <taxon>Mucoromycetes</taxon>
        <taxon>Mucorales</taxon>
        <taxon>Syncephalastraceae</taxon>
        <taxon>Syncephalastrum</taxon>
    </lineage>
</organism>
<evidence type="ECO:0000256" key="1">
    <source>
        <dbReference type="ARBA" id="ARBA00005537"/>
    </source>
</evidence>
<evidence type="ECO:0000313" key="4">
    <source>
        <dbReference type="EMBL" id="ORY90027.1"/>
    </source>
</evidence>
<reference evidence="4 5" key="1">
    <citation type="submission" date="2016-07" db="EMBL/GenBank/DDBJ databases">
        <title>Pervasive Adenine N6-methylation of Active Genes in Fungi.</title>
        <authorList>
            <consortium name="DOE Joint Genome Institute"/>
            <person name="Mondo S.J."/>
            <person name="Dannebaum R.O."/>
            <person name="Kuo R.C."/>
            <person name="Labutti K."/>
            <person name="Haridas S."/>
            <person name="Kuo A."/>
            <person name="Salamov A."/>
            <person name="Ahrendt S.R."/>
            <person name="Lipzen A."/>
            <person name="Sullivan W."/>
            <person name="Andreopoulos W.B."/>
            <person name="Clum A."/>
            <person name="Lindquist E."/>
            <person name="Daum C."/>
            <person name="Ramamoorthy G.K."/>
            <person name="Gryganskyi A."/>
            <person name="Culley D."/>
            <person name="Magnuson J.K."/>
            <person name="James T.Y."/>
            <person name="O'Malley M.A."/>
            <person name="Stajich J.E."/>
            <person name="Spatafora J.W."/>
            <person name="Visel A."/>
            <person name="Grigoriev I.V."/>
        </authorList>
    </citation>
    <scope>NUCLEOTIDE SEQUENCE [LARGE SCALE GENOMIC DNA]</scope>
    <source>
        <strain evidence="4 5">NRRL 2496</strain>
    </source>
</reference>
<keyword evidence="2 3" id="KW-0175">Coiled coil</keyword>
<dbReference type="EMBL" id="MCGN01000013">
    <property type="protein sequence ID" value="ORY90027.1"/>
    <property type="molecule type" value="Genomic_DNA"/>
</dbReference>
<keyword evidence="5" id="KW-1185">Reference proteome</keyword>
<proteinExistence type="inferred from homology"/>
<sequence>MVDEDTLQKLWKIANEVSVQQQANQDLASGLRSQLHDLKQRTTVDTEASAAAAQRWDTTTLDPAYLTGQQEKDLPTDDPVAILNAKCNALMEAHQATLARNQKLERECADLRGLVYDYETNLEQITSKLRNHTVASMQGQAQLRREFEALLDAEKNVTATLLMENMDLRQRVHKVAEMLRQCNQENADDETSLLQWTQLRAENQGLRDLLQLSKVSQKTSTVDTASNKHSPQKHTMTGQSGIIDVFFCDEENSPLS</sequence>
<dbReference type="Pfam" id="PF05769">
    <property type="entry name" value="SIKE"/>
    <property type="match status" value="1"/>
</dbReference>
<dbReference type="PANTHER" id="PTHR39472:SF1">
    <property type="entry name" value="EXPRESSED PROTEIN"/>
    <property type="match status" value="1"/>
</dbReference>
<name>A0A1X2GZS1_SYNRA</name>
<dbReference type="OMA" id="RTHANAT"/>
<dbReference type="PANTHER" id="PTHR39472">
    <property type="entry name" value="EXPRESSED PROTEIN"/>
    <property type="match status" value="1"/>
</dbReference>
<dbReference type="Proteomes" id="UP000242180">
    <property type="component" value="Unassembled WGS sequence"/>
</dbReference>
<accession>A0A1X2GZS1</accession>
<comment type="similarity">
    <text evidence="1">Belongs to the SIKE family.</text>
</comment>
<protein>
    <submittedName>
        <fullName evidence="4">Uncharacterized protein</fullName>
    </submittedName>
</protein>
<evidence type="ECO:0000256" key="2">
    <source>
        <dbReference type="ARBA" id="ARBA00023054"/>
    </source>
</evidence>
<dbReference type="OrthoDB" id="21214at2759"/>
<dbReference type="InParanoid" id="A0A1X2GZS1"/>
<dbReference type="InterPro" id="IPR008555">
    <property type="entry name" value="SIKE"/>
</dbReference>
<evidence type="ECO:0000256" key="3">
    <source>
        <dbReference type="SAM" id="Coils"/>
    </source>
</evidence>
<comment type="caution">
    <text evidence="4">The sequence shown here is derived from an EMBL/GenBank/DDBJ whole genome shotgun (WGS) entry which is preliminary data.</text>
</comment>